<dbReference type="CDD" id="cd24032">
    <property type="entry name" value="ASKHA_NBD_TsaB"/>
    <property type="match status" value="1"/>
</dbReference>
<dbReference type="Pfam" id="PF00814">
    <property type="entry name" value="TsaD"/>
    <property type="match status" value="1"/>
</dbReference>
<dbReference type="Gene3D" id="3.30.420.40">
    <property type="match status" value="2"/>
</dbReference>
<dbReference type="GO" id="GO:0005829">
    <property type="term" value="C:cytosol"/>
    <property type="evidence" value="ECO:0007669"/>
    <property type="project" value="TreeGrafter"/>
</dbReference>
<organism evidence="2">
    <name type="scientific">marine sediment metagenome</name>
    <dbReference type="NCBI Taxonomy" id="412755"/>
    <lineage>
        <taxon>unclassified sequences</taxon>
        <taxon>metagenomes</taxon>
        <taxon>ecological metagenomes</taxon>
    </lineage>
</organism>
<dbReference type="InterPro" id="IPR043129">
    <property type="entry name" value="ATPase_NBD"/>
</dbReference>
<proteinExistence type="predicted"/>
<comment type="caution">
    <text evidence="2">The sequence shown here is derived from an EMBL/GenBank/DDBJ whole genome shotgun (WGS) entry which is preliminary data.</text>
</comment>
<name>A0A0F9VX75_9ZZZZ</name>
<dbReference type="InterPro" id="IPR022496">
    <property type="entry name" value="T6A_TsaB"/>
</dbReference>
<sequence length="242" mass="24203">MLAQMTPLLLAIDTAFERCSAGLLDLRSGAIVGCAEPEIGKGHAERLMGVVDAVLESASAGYADIARIAVTVGPGSFTGLRVGVSAARGLALALGVPAIGVTTLEALAAPHVGGGKPILCVLDAKRGEVYAALFSADGLQVEAPRALPPQALQAFVAGLSEGQTIGLVGTGAAIAAAVLQPRASEVLTDEARVDIAVLARLAVGREAGEPPRPLYLRGADAKPASATAGVAFGSESTPQLLL</sequence>
<reference evidence="2" key="1">
    <citation type="journal article" date="2015" name="Nature">
        <title>Complex archaea that bridge the gap between prokaryotes and eukaryotes.</title>
        <authorList>
            <person name="Spang A."/>
            <person name="Saw J.H."/>
            <person name="Jorgensen S.L."/>
            <person name="Zaremba-Niedzwiedzka K."/>
            <person name="Martijn J."/>
            <person name="Lind A.E."/>
            <person name="van Eijk R."/>
            <person name="Schleper C."/>
            <person name="Guy L."/>
            <person name="Ettema T.J."/>
        </authorList>
    </citation>
    <scope>NUCLEOTIDE SEQUENCE</scope>
</reference>
<evidence type="ECO:0000259" key="1">
    <source>
        <dbReference type="Pfam" id="PF00814"/>
    </source>
</evidence>
<gene>
    <name evidence="2" type="ORF">LCGC14_0354140</name>
</gene>
<dbReference type="AlphaFoldDB" id="A0A0F9VX75"/>
<dbReference type="PANTHER" id="PTHR11735">
    <property type="entry name" value="TRNA N6-ADENOSINE THREONYLCARBAMOYLTRANSFERASE"/>
    <property type="match status" value="1"/>
</dbReference>
<dbReference type="PANTHER" id="PTHR11735:SF11">
    <property type="entry name" value="TRNA THREONYLCARBAMOYLADENOSINE BIOSYNTHESIS PROTEIN TSAB"/>
    <property type="match status" value="1"/>
</dbReference>
<accession>A0A0F9VX75</accession>
<dbReference type="GO" id="GO:0002949">
    <property type="term" value="P:tRNA threonylcarbamoyladenosine modification"/>
    <property type="evidence" value="ECO:0007669"/>
    <property type="project" value="InterPro"/>
</dbReference>
<feature type="domain" description="Gcp-like" evidence="1">
    <location>
        <begin position="40"/>
        <end position="133"/>
    </location>
</feature>
<dbReference type="NCBIfam" id="TIGR03725">
    <property type="entry name" value="T6A_YeaZ"/>
    <property type="match status" value="1"/>
</dbReference>
<dbReference type="InterPro" id="IPR000905">
    <property type="entry name" value="Gcp-like_dom"/>
</dbReference>
<dbReference type="EMBL" id="LAZR01000269">
    <property type="protein sequence ID" value="KKN78071.1"/>
    <property type="molecule type" value="Genomic_DNA"/>
</dbReference>
<evidence type="ECO:0000313" key="2">
    <source>
        <dbReference type="EMBL" id="KKN78071.1"/>
    </source>
</evidence>
<dbReference type="SUPFAM" id="SSF53067">
    <property type="entry name" value="Actin-like ATPase domain"/>
    <property type="match status" value="2"/>
</dbReference>
<protein>
    <recommendedName>
        <fullName evidence="1">Gcp-like domain-containing protein</fullName>
    </recommendedName>
</protein>